<feature type="region of interest" description="Disordered" evidence="1">
    <location>
        <begin position="1"/>
        <end position="25"/>
    </location>
</feature>
<gene>
    <name evidence="2" type="ORF">AVEN_109308_1</name>
</gene>
<feature type="region of interest" description="Disordered" evidence="1">
    <location>
        <begin position="92"/>
        <end position="113"/>
    </location>
</feature>
<dbReference type="AlphaFoldDB" id="A0A4Y2D3J1"/>
<dbReference type="Proteomes" id="UP000499080">
    <property type="component" value="Unassembled WGS sequence"/>
</dbReference>
<feature type="compositionally biased region" description="Polar residues" evidence="1">
    <location>
        <begin position="94"/>
        <end position="105"/>
    </location>
</feature>
<keyword evidence="3" id="KW-1185">Reference proteome</keyword>
<evidence type="ECO:0000313" key="2">
    <source>
        <dbReference type="EMBL" id="GBM10508.1"/>
    </source>
</evidence>
<protein>
    <submittedName>
        <fullName evidence="2">Uncharacterized protein</fullName>
    </submittedName>
</protein>
<proteinExistence type="predicted"/>
<organism evidence="2 3">
    <name type="scientific">Araneus ventricosus</name>
    <name type="common">Orbweaver spider</name>
    <name type="synonym">Epeira ventricosa</name>
    <dbReference type="NCBI Taxonomy" id="182803"/>
    <lineage>
        <taxon>Eukaryota</taxon>
        <taxon>Metazoa</taxon>
        <taxon>Ecdysozoa</taxon>
        <taxon>Arthropoda</taxon>
        <taxon>Chelicerata</taxon>
        <taxon>Arachnida</taxon>
        <taxon>Araneae</taxon>
        <taxon>Araneomorphae</taxon>
        <taxon>Entelegynae</taxon>
        <taxon>Araneoidea</taxon>
        <taxon>Araneidae</taxon>
        <taxon>Araneus</taxon>
    </lineage>
</organism>
<evidence type="ECO:0000313" key="3">
    <source>
        <dbReference type="Proteomes" id="UP000499080"/>
    </source>
</evidence>
<sequence>MDTWGRGRYSPAPEEKQVGDGSCFDRGGEVGAIGDRRAYSLDISTSRFVATQGLFWDGPRHFEPPQMTMKTSEIVTTLLNYRTTSAGGCLTPTYDLTSNSDSSVESGIEPETL</sequence>
<evidence type="ECO:0000256" key="1">
    <source>
        <dbReference type="SAM" id="MobiDB-lite"/>
    </source>
</evidence>
<accession>A0A4Y2D3J1</accession>
<name>A0A4Y2D3J1_ARAVE</name>
<dbReference type="EMBL" id="BGPR01000287">
    <property type="protein sequence ID" value="GBM10508.1"/>
    <property type="molecule type" value="Genomic_DNA"/>
</dbReference>
<reference evidence="2 3" key="1">
    <citation type="journal article" date="2019" name="Sci. Rep.">
        <title>Orb-weaving spider Araneus ventricosus genome elucidates the spidroin gene catalogue.</title>
        <authorList>
            <person name="Kono N."/>
            <person name="Nakamura H."/>
            <person name="Ohtoshi R."/>
            <person name="Moran D.A.P."/>
            <person name="Shinohara A."/>
            <person name="Yoshida Y."/>
            <person name="Fujiwara M."/>
            <person name="Mori M."/>
            <person name="Tomita M."/>
            <person name="Arakawa K."/>
        </authorList>
    </citation>
    <scope>NUCLEOTIDE SEQUENCE [LARGE SCALE GENOMIC DNA]</scope>
</reference>
<comment type="caution">
    <text evidence="2">The sequence shown here is derived from an EMBL/GenBank/DDBJ whole genome shotgun (WGS) entry which is preliminary data.</text>
</comment>